<dbReference type="Proteomes" id="UP001597297">
    <property type="component" value="Unassembled WGS sequence"/>
</dbReference>
<dbReference type="SUPFAM" id="SSF48452">
    <property type="entry name" value="TPR-like"/>
    <property type="match status" value="1"/>
</dbReference>
<organism evidence="2 3">
    <name type="scientific">Rubritalea spongiae</name>
    <dbReference type="NCBI Taxonomy" id="430797"/>
    <lineage>
        <taxon>Bacteria</taxon>
        <taxon>Pseudomonadati</taxon>
        <taxon>Verrucomicrobiota</taxon>
        <taxon>Verrucomicrobiia</taxon>
        <taxon>Verrucomicrobiales</taxon>
        <taxon>Rubritaleaceae</taxon>
        <taxon>Rubritalea</taxon>
    </lineage>
</organism>
<evidence type="ECO:0008006" key="4">
    <source>
        <dbReference type="Google" id="ProtNLM"/>
    </source>
</evidence>
<dbReference type="RefSeq" id="WP_377095356.1">
    <property type="nucleotide sequence ID" value="NZ_JBHSJM010000001.1"/>
</dbReference>
<keyword evidence="3" id="KW-1185">Reference proteome</keyword>
<accession>A0ABW5E3A4</accession>
<gene>
    <name evidence="2" type="ORF">ACFSQZ_06625</name>
</gene>
<reference evidence="3" key="1">
    <citation type="journal article" date="2019" name="Int. J. Syst. Evol. Microbiol.">
        <title>The Global Catalogue of Microorganisms (GCM) 10K type strain sequencing project: providing services to taxonomists for standard genome sequencing and annotation.</title>
        <authorList>
            <consortium name="The Broad Institute Genomics Platform"/>
            <consortium name="The Broad Institute Genome Sequencing Center for Infectious Disease"/>
            <person name="Wu L."/>
            <person name="Ma J."/>
        </authorList>
    </citation>
    <scope>NUCLEOTIDE SEQUENCE [LARGE SCALE GENOMIC DNA]</scope>
    <source>
        <strain evidence="3">JCM 16545</strain>
    </source>
</reference>
<feature type="transmembrane region" description="Helical" evidence="1">
    <location>
        <begin position="59"/>
        <end position="79"/>
    </location>
</feature>
<feature type="transmembrane region" description="Helical" evidence="1">
    <location>
        <begin position="189"/>
        <end position="214"/>
    </location>
</feature>
<evidence type="ECO:0000256" key="1">
    <source>
        <dbReference type="SAM" id="Phobius"/>
    </source>
</evidence>
<comment type="caution">
    <text evidence="2">The sequence shown here is derived from an EMBL/GenBank/DDBJ whole genome shotgun (WGS) entry which is preliminary data.</text>
</comment>
<dbReference type="InterPro" id="IPR011990">
    <property type="entry name" value="TPR-like_helical_dom_sf"/>
</dbReference>
<name>A0ABW5E3A4_9BACT</name>
<dbReference type="EMBL" id="JBHUJC010000019">
    <property type="protein sequence ID" value="MFD2276135.1"/>
    <property type="molecule type" value="Genomic_DNA"/>
</dbReference>
<evidence type="ECO:0000313" key="2">
    <source>
        <dbReference type="EMBL" id="MFD2276135.1"/>
    </source>
</evidence>
<evidence type="ECO:0000313" key="3">
    <source>
        <dbReference type="Proteomes" id="UP001597297"/>
    </source>
</evidence>
<feature type="transmembrane region" description="Helical" evidence="1">
    <location>
        <begin position="226"/>
        <end position="247"/>
    </location>
</feature>
<sequence length="456" mass="51280">MIKFQSIKSDVDLLPKIFNVVAALVALLLIVFSFLGKWFKFPMYVVETHTFYTIDSEITLCFKLAQLLLFLIFGIGTVLFYKRGGGWMKPVLLWAICGFVSTLWYPSVLTHRDSEVMGDAAWLQQQFDTMTWLGGDVYRAHSERSVELGTGVNAQDPPDRLAVFKPPVGSMGWTQINDWMWWFGYGPSFTQFVGSSWFFAVCGYLLVGLSVLGFSWRKSEVAARHLFKLSVICGSCLLLSLASVTVLSVKVAHWELSAAKAAISESDYAGARRCIEAACVVMPTIRCDSGVIRQLGYCDVMDDNNGSVDSHFFQIHRLERHGHYDRARSMLDSLAAQSGELPRYQSREVSRQQLRVAINNINSGRYSRAIHYLDSVISNEQNCLQAQFHRQLMSLQTGDLAMNQKMNQSIEDVIQGVRSKTKRGVIAASAWMRAQGELNSGNVSEAWRARRQSQGK</sequence>
<keyword evidence="1" id="KW-0812">Transmembrane</keyword>
<feature type="transmembrane region" description="Helical" evidence="1">
    <location>
        <begin position="20"/>
        <end position="39"/>
    </location>
</feature>
<keyword evidence="1" id="KW-0472">Membrane</keyword>
<feature type="transmembrane region" description="Helical" evidence="1">
    <location>
        <begin position="91"/>
        <end position="109"/>
    </location>
</feature>
<protein>
    <recommendedName>
        <fullName evidence="4">Tetratricopeptide repeat protein</fullName>
    </recommendedName>
</protein>
<keyword evidence="1" id="KW-1133">Transmembrane helix</keyword>
<proteinExistence type="predicted"/>